<feature type="domain" description="Cytochrome c" evidence="5">
    <location>
        <begin position="27"/>
        <end position="116"/>
    </location>
</feature>
<evidence type="ECO:0000256" key="1">
    <source>
        <dbReference type="ARBA" id="ARBA00022617"/>
    </source>
</evidence>
<dbReference type="Gene3D" id="1.10.760.10">
    <property type="entry name" value="Cytochrome c-like domain"/>
    <property type="match status" value="1"/>
</dbReference>
<evidence type="ECO:0000313" key="6">
    <source>
        <dbReference type="EMBL" id="SIT74074.1"/>
    </source>
</evidence>
<gene>
    <name evidence="6" type="ORF">SAMN05444128_0065</name>
</gene>
<dbReference type="GO" id="GO:0046872">
    <property type="term" value="F:metal ion binding"/>
    <property type="evidence" value="ECO:0007669"/>
    <property type="project" value="UniProtKB-KW"/>
</dbReference>
<evidence type="ECO:0000256" key="3">
    <source>
        <dbReference type="ARBA" id="ARBA00023004"/>
    </source>
</evidence>
<dbReference type="RefSeq" id="WP_076665539.1">
    <property type="nucleotide sequence ID" value="NZ_FTPP01000001.1"/>
</dbReference>
<keyword evidence="3 4" id="KW-0408">Iron</keyword>
<dbReference type="InterPro" id="IPR009056">
    <property type="entry name" value="Cyt_c-like_dom"/>
</dbReference>
<dbReference type="InterPro" id="IPR036909">
    <property type="entry name" value="Cyt_c-like_dom_sf"/>
</dbReference>
<accession>A0A1R3W8M0</accession>
<evidence type="ECO:0000259" key="5">
    <source>
        <dbReference type="PROSITE" id="PS51007"/>
    </source>
</evidence>
<dbReference type="EMBL" id="FTPP01000001">
    <property type="protein sequence ID" value="SIT74074.1"/>
    <property type="molecule type" value="Genomic_DNA"/>
</dbReference>
<dbReference type="OrthoDB" id="9811395at2"/>
<protein>
    <submittedName>
        <fullName evidence="6">Cytochrome C oxidase, cbb3-type, subunit III</fullName>
    </submittedName>
</protein>
<sequence>MLIKTKILLYLAGIAALLTLTRCFYSDKQNEGERLYTQNCANCHMDDGSGLRNLIPPLAGADYLENHRDDLACIIQHGQTGNIVVNGKNYNQGMPGFEHLNAGQITNILNYVQTNFGNNNPRFSIQEVEKQLFKCRHLLEH</sequence>
<dbReference type="Pfam" id="PF00034">
    <property type="entry name" value="Cytochrom_C"/>
    <property type="match status" value="1"/>
</dbReference>
<dbReference type="SUPFAM" id="SSF46626">
    <property type="entry name" value="Cytochrome c"/>
    <property type="match status" value="1"/>
</dbReference>
<dbReference type="Proteomes" id="UP000187181">
    <property type="component" value="Unassembled WGS sequence"/>
</dbReference>
<evidence type="ECO:0000256" key="2">
    <source>
        <dbReference type="ARBA" id="ARBA00022723"/>
    </source>
</evidence>
<proteinExistence type="predicted"/>
<dbReference type="PANTHER" id="PTHR35008">
    <property type="entry name" value="BLL4482 PROTEIN-RELATED"/>
    <property type="match status" value="1"/>
</dbReference>
<keyword evidence="2 4" id="KW-0479">Metal-binding</keyword>
<reference evidence="7" key="1">
    <citation type="submission" date="2017-01" db="EMBL/GenBank/DDBJ databases">
        <authorList>
            <person name="Varghese N."/>
            <person name="Submissions S."/>
        </authorList>
    </citation>
    <scope>NUCLEOTIDE SEQUENCE [LARGE SCALE GENOMIC DNA]</scope>
    <source>
        <strain evidence="7">LP100</strain>
    </source>
</reference>
<dbReference type="PROSITE" id="PS51007">
    <property type="entry name" value="CYTC"/>
    <property type="match status" value="1"/>
</dbReference>
<keyword evidence="1 4" id="KW-0349">Heme</keyword>
<dbReference type="GO" id="GO:0020037">
    <property type="term" value="F:heme binding"/>
    <property type="evidence" value="ECO:0007669"/>
    <property type="project" value="InterPro"/>
</dbReference>
<keyword evidence="7" id="KW-1185">Reference proteome</keyword>
<dbReference type="GO" id="GO:0009055">
    <property type="term" value="F:electron transfer activity"/>
    <property type="evidence" value="ECO:0007669"/>
    <property type="project" value="InterPro"/>
</dbReference>
<organism evidence="6 7">
    <name type="scientific">Pontibacter indicus</name>
    <dbReference type="NCBI Taxonomy" id="1317125"/>
    <lineage>
        <taxon>Bacteria</taxon>
        <taxon>Pseudomonadati</taxon>
        <taxon>Bacteroidota</taxon>
        <taxon>Cytophagia</taxon>
        <taxon>Cytophagales</taxon>
        <taxon>Hymenobacteraceae</taxon>
        <taxon>Pontibacter</taxon>
    </lineage>
</organism>
<evidence type="ECO:0000313" key="7">
    <source>
        <dbReference type="Proteomes" id="UP000187181"/>
    </source>
</evidence>
<name>A0A1R3W8M0_9BACT</name>
<evidence type="ECO:0000256" key="4">
    <source>
        <dbReference type="PROSITE-ProRule" id="PRU00433"/>
    </source>
</evidence>
<dbReference type="AlphaFoldDB" id="A0A1R3W8M0"/>
<dbReference type="InterPro" id="IPR051459">
    <property type="entry name" value="Cytochrome_c-type_DH"/>
</dbReference>
<dbReference type="STRING" id="1317125.SAMN05444128_0065"/>
<dbReference type="PANTHER" id="PTHR35008:SF4">
    <property type="entry name" value="BLL4482 PROTEIN"/>
    <property type="match status" value="1"/>
</dbReference>